<dbReference type="KEGG" id="mes:Meso_0785"/>
<protein>
    <submittedName>
        <fullName evidence="2">NAD-dependent epimerase/dehydratase</fullName>
    </submittedName>
</protein>
<dbReference type="EMBL" id="CP000390">
    <property type="protein sequence ID" value="ABG62185.1"/>
    <property type="molecule type" value="Genomic_DNA"/>
</dbReference>
<dbReference type="Pfam" id="PF01370">
    <property type="entry name" value="Epimerase"/>
    <property type="match status" value="1"/>
</dbReference>
<dbReference type="InterPro" id="IPR001509">
    <property type="entry name" value="Epimerase_deHydtase"/>
</dbReference>
<dbReference type="InterPro" id="IPR050177">
    <property type="entry name" value="Lipid_A_modif_metabolic_enz"/>
</dbReference>
<accession>Q11K90</accession>
<organism evidence="2">
    <name type="scientific">Chelativorans sp. (strain BNC1)</name>
    <dbReference type="NCBI Taxonomy" id="266779"/>
    <lineage>
        <taxon>Bacteria</taxon>
        <taxon>Pseudomonadati</taxon>
        <taxon>Pseudomonadota</taxon>
        <taxon>Alphaproteobacteria</taxon>
        <taxon>Hyphomicrobiales</taxon>
        <taxon>Phyllobacteriaceae</taxon>
        <taxon>Chelativorans</taxon>
    </lineage>
</organism>
<gene>
    <name evidence="2" type="ordered locus">Meso_0785</name>
</gene>
<evidence type="ECO:0000313" key="2">
    <source>
        <dbReference type="EMBL" id="ABG62185.1"/>
    </source>
</evidence>
<dbReference type="InterPro" id="IPR036291">
    <property type="entry name" value="NAD(P)-bd_dom_sf"/>
</dbReference>
<dbReference type="CDD" id="cd08946">
    <property type="entry name" value="SDR_e"/>
    <property type="match status" value="1"/>
</dbReference>
<name>Q11K90_CHESB</name>
<sequence>MKILITGGGGFIGAWIARKLLEAGHEIRVFDLVDERRIMRLIAGGAIADAMDWRVGDIADTAAVEQAATGCDGIVHLAGLLTPACRANPLKGVSVNLVGTLNVFLAARRLGIARVIYMSSAGVFGPDGSGEPRPVTHYGSFKLACENSAAAFWNDDGLASVGFRPFVVYGPGREGGLSAGPTLACRAAAKGEAYTIPFTGSFDMIHVEDVAAAFVIALSLPPAGARVFNLPGAVTSSDEVVAAILRSVSDARIDASGDPMPIACPAPDGLAQAALPGWKPRDLDSGIADTIAFYRQHAQT</sequence>
<dbReference type="STRING" id="266779.Meso_0785"/>
<dbReference type="HOGENOM" id="CLU_007383_1_7_5"/>
<dbReference type="AlphaFoldDB" id="Q11K90"/>
<proteinExistence type="predicted"/>
<reference evidence="2" key="1">
    <citation type="submission" date="2006-06" db="EMBL/GenBank/DDBJ databases">
        <title>Complete sequence of chromosome of Chelativorans sp. BNC1.</title>
        <authorList>
            <consortium name="US DOE Joint Genome Institute"/>
            <person name="Copeland A."/>
            <person name="Lucas S."/>
            <person name="Lapidus A."/>
            <person name="Barry K."/>
            <person name="Detter J.C."/>
            <person name="Glavina del Rio T."/>
            <person name="Hammon N."/>
            <person name="Israni S."/>
            <person name="Dalin E."/>
            <person name="Tice H."/>
            <person name="Pitluck S."/>
            <person name="Chertkov O."/>
            <person name="Brettin T."/>
            <person name="Bruce D."/>
            <person name="Han C."/>
            <person name="Tapia R."/>
            <person name="Gilna P."/>
            <person name="Schmutz J."/>
            <person name="Larimer F."/>
            <person name="Land M."/>
            <person name="Hauser L."/>
            <person name="Kyrpides N."/>
            <person name="Mikhailova N."/>
            <person name="Richardson P."/>
        </authorList>
    </citation>
    <scope>NUCLEOTIDE SEQUENCE</scope>
    <source>
        <strain evidence="2">BNC1</strain>
    </source>
</reference>
<feature type="domain" description="NAD-dependent epimerase/dehydratase" evidence="1">
    <location>
        <begin position="3"/>
        <end position="229"/>
    </location>
</feature>
<dbReference type="SUPFAM" id="SSF51735">
    <property type="entry name" value="NAD(P)-binding Rossmann-fold domains"/>
    <property type="match status" value="1"/>
</dbReference>
<dbReference type="OrthoDB" id="9795501at2"/>
<dbReference type="Gene3D" id="3.40.50.720">
    <property type="entry name" value="NAD(P)-binding Rossmann-like Domain"/>
    <property type="match status" value="1"/>
</dbReference>
<evidence type="ECO:0000259" key="1">
    <source>
        <dbReference type="Pfam" id="PF01370"/>
    </source>
</evidence>
<dbReference type="eggNOG" id="COG0451">
    <property type="taxonomic scope" value="Bacteria"/>
</dbReference>
<dbReference type="PANTHER" id="PTHR43245">
    <property type="entry name" value="BIFUNCTIONAL POLYMYXIN RESISTANCE PROTEIN ARNA"/>
    <property type="match status" value="1"/>
</dbReference>